<feature type="region of interest" description="Disordered" evidence="1">
    <location>
        <begin position="50"/>
        <end position="80"/>
    </location>
</feature>
<evidence type="ECO:0000313" key="3">
    <source>
        <dbReference type="Proteomes" id="UP000485058"/>
    </source>
</evidence>
<organism evidence="2 3">
    <name type="scientific">Haematococcus lacustris</name>
    <name type="common">Green alga</name>
    <name type="synonym">Haematococcus pluvialis</name>
    <dbReference type="NCBI Taxonomy" id="44745"/>
    <lineage>
        <taxon>Eukaryota</taxon>
        <taxon>Viridiplantae</taxon>
        <taxon>Chlorophyta</taxon>
        <taxon>core chlorophytes</taxon>
        <taxon>Chlorophyceae</taxon>
        <taxon>CS clade</taxon>
        <taxon>Chlamydomonadales</taxon>
        <taxon>Haematococcaceae</taxon>
        <taxon>Haematococcus</taxon>
    </lineage>
</organism>
<dbReference type="Proteomes" id="UP000485058">
    <property type="component" value="Unassembled WGS sequence"/>
</dbReference>
<proteinExistence type="predicted"/>
<accession>A0A699ZZ96</accession>
<gene>
    <name evidence="2" type="ORF">HaLaN_23057</name>
</gene>
<evidence type="ECO:0000313" key="2">
    <source>
        <dbReference type="EMBL" id="GFH25139.1"/>
    </source>
</evidence>
<comment type="caution">
    <text evidence="2">The sequence shown here is derived from an EMBL/GenBank/DDBJ whole genome shotgun (WGS) entry which is preliminary data.</text>
</comment>
<dbReference type="AlphaFoldDB" id="A0A699ZZ96"/>
<sequence length="125" mass="12816">MPGAMASYPNITGQRVACKSLVQCRLGAAKPRSTAAPSTTPSVNAVVTEVRPIPECQTPGPGATDVSSRHDASREDSRELGTKYEFHHGAAILLPHCQSAAAGGLAAALCVDQALVPLGQRGRAG</sequence>
<dbReference type="EMBL" id="BLLF01002731">
    <property type="protein sequence ID" value="GFH25139.1"/>
    <property type="molecule type" value="Genomic_DNA"/>
</dbReference>
<name>A0A699ZZ96_HAELA</name>
<keyword evidence="3" id="KW-1185">Reference proteome</keyword>
<evidence type="ECO:0000256" key="1">
    <source>
        <dbReference type="SAM" id="MobiDB-lite"/>
    </source>
</evidence>
<protein>
    <submittedName>
        <fullName evidence="2">Uncharacterized protein</fullName>
    </submittedName>
</protein>
<feature type="compositionally biased region" description="Basic and acidic residues" evidence="1">
    <location>
        <begin position="67"/>
        <end position="80"/>
    </location>
</feature>
<reference evidence="2 3" key="1">
    <citation type="submission" date="2020-02" db="EMBL/GenBank/DDBJ databases">
        <title>Draft genome sequence of Haematococcus lacustris strain NIES-144.</title>
        <authorList>
            <person name="Morimoto D."/>
            <person name="Nakagawa S."/>
            <person name="Yoshida T."/>
            <person name="Sawayama S."/>
        </authorList>
    </citation>
    <scope>NUCLEOTIDE SEQUENCE [LARGE SCALE GENOMIC DNA]</scope>
    <source>
        <strain evidence="2 3">NIES-144</strain>
    </source>
</reference>